<dbReference type="InterPro" id="IPR013320">
    <property type="entry name" value="ConA-like_dom_sf"/>
</dbReference>
<reference evidence="4 5" key="1">
    <citation type="submission" date="2020-08" db="EMBL/GenBank/DDBJ databases">
        <title>Sequencing the genomes of 1000 actinobacteria strains.</title>
        <authorList>
            <person name="Klenk H.-P."/>
        </authorList>
    </citation>
    <scope>NUCLEOTIDE SEQUENCE [LARGE SCALE GENOMIC DNA]</scope>
    <source>
        <strain evidence="4 5">DSM 44230</strain>
    </source>
</reference>
<feature type="signal peptide" evidence="2">
    <location>
        <begin position="1"/>
        <end position="29"/>
    </location>
</feature>
<dbReference type="Gene3D" id="2.60.120.200">
    <property type="match status" value="1"/>
</dbReference>
<dbReference type="CDD" id="cd08023">
    <property type="entry name" value="GH16_laminarinase_like"/>
    <property type="match status" value="1"/>
</dbReference>
<evidence type="ECO:0000256" key="2">
    <source>
        <dbReference type="SAM" id="SignalP"/>
    </source>
</evidence>
<evidence type="ECO:0000313" key="5">
    <source>
        <dbReference type="Proteomes" id="UP000533598"/>
    </source>
</evidence>
<dbReference type="PROSITE" id="PS51762">
    <property type="entry name" value="GH16_2"/>
    <property type="match status" value="1"/>
</dbReference>
<evidence type="ECO:0000313" key="4">
    <source>
        <dbReference type="EMBL" id="MBB4680058.1"/>
    </source>
</evidence>
<name>A0A7W7CHX1_9PSEU</name>
<evidence type="ECO:0000256" key="1">
    <source>
        <dbReference type="ARBA" id="ARBA00006865"/>
    </source>
</evidence>
<dbReference type="InterPro" id="IPR050546">
    <property type="entry name" value="Glycosyl_Hydrlase_16"/>
</dbReference>
<protein>
    <submittedName>
        <fullName evidence="4">Beta-glucanase (GH16 family)</fullName>
    </submittedName>
</protein>
<feature type="chain" id="PRO_5031194484" evidence="2">
    <location>
        <begin position="30"/>
        <end position="282"/>
    </location>
</feature>
<dbReference type="PANTHER" id="PTHR10963">
    <property type="entry name" value="GLYCOSYL HYDROLASE-RELATED"/>
    <property type="match status" value="1"/>
</dbReference>
<dbReference type="Proteomes" id="UP000533598">
    <property type="component" value="Unassembled WGS sequence"/>
</dbReference>
<sequence length="282" mass="31691">MPSRASRLRSLLAATLAMVCVSAPLSAAAAPTGWVQVWADEFNQPQGTGPDRNKWNMEIGNGSDGWGNKELQYYTDRTNNAVVDQAGNLVLIAWREQWGNCWHGGACQYTSARMTTRGKFERAYGRFEARMKLPVGQGIWPAFWMLGNDIDTARWPNCGEIDIMENVGREPYTVHGTIHGPGYSGAQGIGASKNSPDGRRYTDGFHNFAVEWSPTDIKWFVDGQLYQQRTAADLRGNRWVFDHRFFMILNLAVGGNWPGSPDGSTVFPQHLVVDWVRVFEWR</sequence>
<dbReference type="PANTHER" id="PTHR10963:SF55">
    <property type="entry name" value="GLYCOSIDE HYDROLASE FAMILY 16 PROTEIN"/>
    <property type="match status" value="1"/>
</dbReference>
<dbReference type="AlphaFoldDB" id="A0A7W7CHX1"/>
<dbReference type="GO" id="GO:0005975">
    <property type="term" value="P:carbohydrate metabolic process"/>
    <property type="evidence" value="ECO:0007669"/>
    <property type="project" value="InterPro"/>
</dbReference>
<comment type="similarity">
    <text evidence="1">Belongs to the glycosyl hydrolase 16 family.</text>
</comment>
<dbReference type="Pfam" id="PF00722">
    <property type="entry name" value="Glyco_hydro_16"/>
    <property type="match status" value="1"/>
</dbReference>
<dbReference type="InterPro" id="IPR000757">
    <property type="entry name" value="Beta-glucanase-like"/>
</dbReference>
<keyword evidence="2" id="KW-0732">Signal</keyword>
<feature type="domain" description="GH16" evidence="3">
    <location>
        <begin position="25"/>
        <end position="282"/>
    </location>
</feature>
<keyword evidence="5" id="KW-1185">Reference proteome</keyword>
<dbReference type="GO" id="GO:0004553">
    <property type="term" value="F:hydrolase activity, hydrolyzing O-glycosyl compounds"/>
    <property type="evidence" value="ECO:0007669"/>
    <property type="project" value="InterPro"/>
</dbReference>
<gene>
    <name evidence="4" type="ORF">HNR67_006176</name>
</gene>
<evidence type="ECO:0000259" key="3">
    <source>
        <dbReference type="PROSITE" id="PS51762"/>
    </source>
</evidence>
<comment type="caution">
    <text evidence="4">The sequence shown here is derived from an EMBL/GenBank/DDBJ whole genome shotgun (WGS) entry which is preliminary data.</text>
</comment>
<dbReference type="SUPFAM" id="SSF49899">
    <property type="entry name" value="Concanavalin A-like lectins/glucanases"/>
    <property type="match status" value="1"/>
</dbReference>
<dbReference type="EMBL" id="JACHMH010000001">
    <property type="protein sequence ID" value="MBB4680058.1"/>
    <property type="molecule type" value="Genomic_DNA"/>
</dbReference>
<dbReference type="RefSeq" id="WP_185005734.1">
    <property type="nucleotide sequence ID" value="NZ_BAAAUI010000019.1"/>
</dbReference>
<organism evidence="4 5">
    <name type="scientific">Crossiella cryophila</name>
    <dbReference type="NCBI Taxonomy" id="43355"/>
    <lineage>
        <taxon>Bacteria</taxon>
        <taxon>Bacillati</taxon>
        <taxon>Actinomycetota</taxon>
        <taxon>Actinomycetes</taxon>
        <taxon>Pseudonocardiales</taxon>
        <taxon>Pseudonocardiaceae</taxon>
        <taxon>Crossiella</taxon>
    </lineage>
</organism>
<accession>A0A7W7CHX1</accession>
<proteinExistence type="inferred from homology"/>